<evidence type="ECO:0000256" key="3">
    <source>
        <dbReference type="ARBA" id="ARBA00022449"/>
    </source>
</evidence>
<feature type="transmembrane region" description="Helical" evidence="9">
    <location>
        <begin position="436"/>
        <end position="456"/>
    </location>
</feature>
<feature type="transmembrane region" description="Helical" evidence="9">
    <location>
        <begin position="78"/>
        <end position="97"/>
    </location>
</feature>
<feature type="transmembrane region" description="Helical" evidence="9">
    <location>
        <begin position="117"/>
        <end position="138"/>
    </location>
</feature>
<feature type="transmembrane region" description="Helical" evidence="9">
    <location>
        <begin position="247"/>
        <end position="270"/>
    </location>
</feature>
<comment type="subcellular location">
    <subcellularLocation>
        <location evidence="1">Cell membrane</location>
        <topology evidence="1">Multi-pass membrane protein</topology>
    </subcellularLocation>
</comment>
<evidence type="ECO:0000256" key="1">
    <source>
        <dbReference type="ARBA" id="ARBA00004651"/>
    </source>
</evidence>
<feature type="transmembrane region" description="Helical" evidence="9">
    <location>
        <begin position="21"/>
        <end position="41"/>
    </location>
</feature>
<evidence type="ECO:0000256" key="9">
    <source>
        <dbReference type="SAM" id="Phobius"/>
    </source>
</evidence>
<keyword evidence="2" id="KW-0813">Transport</keyword>
<reference evidence="11 12" key="1">
    <citation type="submission" date="2020-04" db="EMBL/GenBank/DDBJ databases">
        <authorList>
            <person name="Hitch T.C.A."/>
            <person name="Wylensek D."/>
            <person name="Clavel T."/>
        </authorList>
    </citation>
    <scope>NUCLEOTIDE SEQUENCE [LARGE SCALE GENOMIC DNA]</scope>
    <source>
        <strain evidence="11 12">PG-251-APC-1</strain>
    </source>
</reference>
<feature type="transmembrane region" description="Helical" evidence="9">
    <location>
        <begin position="208"/>
        <end position="227"/>
    </location>
</feature>
<keyword evidence="7 9" id="KW-0472">Membrane</keyword>
<dbReference type="GO" id="GO:0015297">
    <property type="term" value="F:antiporter activity"/>
    <property type="evidence" value="ECO:0007669"/>
    <property type="project" value="UniProtKB-KW"/>
</dbReference>
<dbReference type="InterPro" id="IPR052180">
    <property type="entry name" value="NhaC_Na-H+_Antiporter"/>
</dbReference>
<dbReference type="InterPro" id="IPR018461">
    <property type="entry name" value="Na/H_Antiport_NhaC-like_C"/>
</dbReference>
<keyword evidence="4" id="KW-1003">Cell membrane</keyword>
<feature type="transmembrane region" description="Helical" evidence="9">
    <location>
        <begin position="145"/>
        <end position="163"/>
    </location>
</feature>
<keyword evidence="6 9" id="KW-1133">Transmembrane helix</keyword>
<dbReference type="RefSeq" id="WP_168935340.1">
    <property type="nucleotide sequence ID" value="NZ_JABAFY010000013.1"/>
</dbReference>
<evidence type="ECO:0000256" key="4">
    <source>
        <dbReference type="ARBA" id="ARBA00022475"/>
    </source>
</evidence>
<evidence type="ECO:0000256" key="7">
    <source>
        <dbReference type="ARBA" id="ARBA00023136"/>
    </source>
</evidence>
<dbReference type="GO" id="GO:0005886">
    <property type="term" value="C:plasma membrane"/>
    <property type="evidence" value="ECO:0007669"/>
    <property type="project" value="UniProtKB-SubCell"/>
</dbReference>
<dbReference type="AlphaFoldDB" id="A0A848CEY3"/>
<feature type="transmembrane region" description="Helical" evidence="9">
    <location>
        <begin position="401"/>
        <end position="424"/>
    </location>
</feature>
<comment type="caution">
    <text evidence="11">The sequence shown here is derived from an EMBL/GenBank/DDBJ whole genome shotgun (WGS) entry which is preliminary data.</text>
</comment>
<dbReference type="Proteomes" id="UP000522333">
    <property type="component" value="Unassembled WGS sequence"/>
</dbReference>
<dbReference type="EMBL" id="JABAFY010000013">
    <property type="protein sequence ID" value="NME51936.1"/>
    <property type="molecule type" value="Genomic_DNA"/>
</dbReference>
<evidence type="ECO:0000313" key="12">
    <source>
        <dbReference type="Proteomes" id="UP000522333"/>
    </source>
</evidence>
<evidence type="ECO:0000256" key="8">
    <source>
        <dbReference type="ARBA" id="ARBA00038435"/>
    </source>
</evidence>
<evidence type="ECO:0000313" key="11">
    <source>
        <dbReference type="EMBL" id="NME51936.1"/>
    </source>
</evidence>
<keyword evidence="3" id="KW-0050">Antiport</keyword>
<feature type="domain" description="Na+/H+ antiporter NhaC-like C-terminal" evidence="10">
    <location>
        <begin position="15"/>
        <end position="224"/>
    </location>
</feature>
<dbReference type="PANTHER" id="PTHR33451:SF5">
    <property type="entry name" value="NA+_H+ ANTIPORTER"/>
    <property type="match status" value="1"/>
</dbReference>
<feature type="transmembrane region" description="Helical" evidence="9">
    <location>
        <begin position="169"/>
        <end position="187"/>
    </location>
</feature>
<dbReference type="Pfam" id="PF03553">
    <property type="entry name" value="Na_H_antiporter"/>
    <property type="match status" value="1"/>
</dbReference>
<protein>
    <submittedName>
        <fullName evidence="11">Na+/H+ antiporter NhaC family protein</fullName>
    </submittedName>
</protein>
<proteinExistence type="inferred from homology"/>
<feature type="transmembrane region" description="Helical" evidence="9">
    <location>
        <begin position="47"/>
        <end position="66"/>
    </location>
</feature>
<keyword evidence="5 9" id="KW-0812">Transmembrane</keyword>
<evidence type="ECO:0000256" key="2">
    <source>
        <dbReference type="ARBA" id="ARBA00022448"/>
    </source>
</evidence>
<organism evidence="11 12">
    <name type="scientific">Desulfovibrio piger</name>
    <dbReference type="NCBI Taxonomy" id="901"/>
    <lineage>
        <taxon>Bacteria</taxon>
        <taxon>Pseudomonadati</taxon>
        <taxon>Thermodesulfobacteriota</taxon>
        <taxon>Desulfovibrionia</taxon>
        <taxon>Desulfovibrionales</taxon>
        <taxon>Desulfovibrionaceae</taxon>
        <taxon>Desulfovibrio</taxon>
    </lineage>
</organism>
<sequence>MNPQTYTAPQEQQEAPASFAAILPLLLFLLIFIGTGVSLSLAGVDMAFYQLSATVAILPAIALALMQGRARLSKKITIFLTGVGEINIITMCMIYLLAGGFAATATAIGSVDATVNFGLSLVPPAFILPGLFLIGAFVSTAMGTSMGTVAAITPIALGVAAQTSIEVPVLMGVVLGGAMFGDNLSMISDTTIAATRTQGCEMGDKFRMNFLIVLPAALLTVALLWFSASGGTEVTLHDFELIRVLPYIAVLVLALTGLNAFIVLATGILFSGLVGLFCGIPGADGQIVPYSLLRWGQDIYKGFTGMNEIMVLSMLIGGLGELIRYHGGIAWLLARVDGLARRLAGKSGGKGSSRVGESCIALLASLADICTANNTVAIILTGGLAREIALKNGIDPRRSASLLDIFSCVFQGLIPWAAQLLLAGSLAKISPLEITINNWYCMLLAVAGILAIILGLPRIKARSTEA</sequence>
<evidence type="ECO:0000259" key="10">
    <source>
        <dbReference type="Pfam" id="PF03553"/>
    </source>
</evidence>
<evidence type="ECO:0000256" key="6">
    <source>
        <dbReference type="ARBA" id="ARBA00022989"/>
    </source>
</evidence>
<gene>
    <name evidence="11" type="ORF">HF854_05205</name>
</gene>
<evidence type="ECO:0000256" key="5">
    <source>
        <dbReference type="ARBA" id="ARBA00022692"/>
    </source>
</evidence>
<dbReference type="PANTHER" id="PTHR33451">
    <property type="entry name" value="MALATE-2H(+)/NA(+)-LACTATE ANTIPORTER"/>
    <property type="match status" value="1"/>
</dbReference>
<comment type="similarity">
    <text evidence="8">Belongs to the NhaC Na(+)/H(+) (TC 2.A.35) antiporter family.</text>
</comment>
<name>A0A848CEY3_9BACT</name>
<accession>A0A848CEY3</accession>